<dbReference type="SUPFAM" id="SSF53850">
    <property type="entry name" value="Periplasmic binding protein-like II"/>
    <property type="match status" value="1"/>
</dbReference>
<dbReference type="InterPro" id="IPR006059">
    <property type="entry name" value="SBP"/>
</dbReference>
<evidence type="ECO:0000313" key="4">
    <source>
        <dbReference type="Proteomes" id="UP001501821"/>
    </source>
</evidence>
<organism evidence="3 4">
    <name type="scientific">Nocardioides panacisoli</name>
    <dbReference type="NCBI Taxonomy" id="627624"/>
    <lineage>
        <taxon>Bacteria</taxon>
        <taxon>Bacillati</taxon>
        <taxon>Actinomycetota</taxon>
        <taxon>Actinomycetes</taxon>
        <taxon>Propionibacteriales</taxon>
        <taxon>Nocardioidaceae</taxon>
        <taxon>Nocardioides</taxon>
    </lineage>
</organism>
<feature type="compositionally biased region" description="Low complexity" evidence="1">
    <location>
        <begin position="450"/>
        <end position="479"/>
    </location>
</feature>
<dbReference type="PANTHER" id="PTHR43649:SF30">
    <property type="entry name" value="ABC TRANSPORTER SUBSTRATE-BINDING PROTEIN"/>
    <property type="match status" value="1"/>
</dbReference>
<name>A0ABP7HVJ5_9ACTN</name>
<reference evidence="4" key="1">
    <citation type="journal article" date="2019" name="Int. J. Syst. Evol. Microbiol.">
        <title>The Global Catalogue of Microorganisms (GCM) 10K type strain sequencing project: providing services to taxonomists for standard genome sequencing and annotation.</title>
        <authorList>
            <consortium name="The Broad Institute Genomics Platform"/>
            <consortium name="The Broad Institute Genome Sequencing Center for Infectious Disease"/>
            <person name="Wu L."/>
            <person name="Ma J."/>
        </authorList>
    </citation>
    <scope>NUCLEOTIDE SEQUENCE [LARGE SCALE GENOMIC DNA]</scope>
    <source>
        <strain evidence="4">JCM 16953</strain>
    </source>
</reference>
<dbReference type="InterPro" id="IPR050490">
    <property type="entry name" value="Bact_solute-bd_prot1"/>
</dbReference>
<dbReference type="Proteomes" id="UP001501821">
    <property type="component" value="Unassembled WGS sequence"/>
</dbReference>
<proteinExistence type="predicted"/>
<sequence>MAEYGRFGWRTAVTMAVVAIGVVVGMIVIGNASDSDSRPHPRPTSSGAPSMATLVFATWGSDEELGAYQKIVDAYNERSTVVDVRVVGYSDPETMMNAIDSGQIDPDVFLLRQDDLAATMAAERNQPLQDLMDARGVHVSDSFLREGINAFSAADDLQCMPYTASPMVMYYNKDLIDFDRMARRGQPVPNEDHSSFSLDAFRAAAQYASRPGTHAKGVEIAPTLSGLAPFVYSGSGHLFDDDTQPTSLALGNATDAIRDTLEVLRDPKITLSSEQLERKSALEWFEAGKLGMIAGYRDLTPVLRGTPGLHFDVLPMPSLGSSATIGQMTGVCLAKGPRDRVAQAADFLVDLIGDKAVNLVTKTGATVPANLDVAFHGFLKQVPPAHPRVFTVAQRSIVPPPIDVDWAKLQSNVRAGIEALFTEPVLDDLSSALTDIDDQSRVVLDPSYQPSESPSGSPSGSTDSSAGGSSSRSDAPSDD</sequence>
<evidence type="ECO:0008006" key="5">
    <source>
        <dbReference type="Google" id="ProtNLM"/>
    </source>
</evidence>
<dbReference type="Gene3D" id="3.40.190.10">
    <property type="entry name" value="Periplasmic binding protein-like II"/>
    <property type="match status" value="1"/>
</dbReference>
<keyword evidence="2" id="KW-0812">Transmembrane</keyword>
<accession>A0ABP7HVJ5</accession>
<protein>
    <recommendedName>
        <fullName evidence="5">Extracellular solute-binding protein</fullName>
    </recommendedName>
</protein>
<evidence type="ECO:0000256" key="1">
    <source>
        <dbReference type="SAM" id="MobiDB-lite"/>
    </source>
</evidence>
<evidence type="ECO:0000313" key="3">
    <source>
        <dbReference type="EMBL" id="GAA3803116.1"/>
    </source>
</evidence>
<feature type="region of interest" description="Disordered" evidence="1">
    <location>
        <begin position="440"/>
        <end position="479"/>
    </location>
</feature>
<dbReference type="EMBL" id="BAABAH010000001">
    <property type="protein sequence ID" value="GAA3803116.1"/>
    <property type="molecule type" value="Genomic_DNA"/>
</dbReference>
<feature type="transmembrane region" description="Helical" evidence="2">
    <location>
        <begin position="12"/>
        <end position="32"/>
    </location>
</feature>
<keyword evidence="2" id="KW-0472">Membrane</keyword>
<comment type="caution">
    <text evidence="3">The sequence shown here is derived from an EMBL/GenBank/DDBJ whole genome shotgun (WGS) entry which is preliminary data.</text>
</comment>
<gene>
    <name evidence="3" type="ORF">GCM10022242_02600</name>
</gene>
<dbReference type="PANTHER" id="PTHR43649">
    <property type="entry name" value="ARABINOSE-BINDING PROTEIN-RELATED"/>
    <property type="match status" value="1"/>
</dbReference>
<evidence type="ECO:0000256" key="2">
    <source>
        <dbReference type="SAM" id="Phobius"/>
    </source>
</evidence>
<dbReference type="RefSeq" id="WP_344771960.1">
    <property type="nucleotide sequence ID" value="NZ_BAABAH010000001.1"/>
</dbReference>
<dbReference type="Pfam" id="PF13416">
    <property type="entry name" value="SBP_bac_8"/>
    <property type="match status" value="1"/>
</dbReference>
<keyword evidence="2" id="KW-1133">Transmembrane helix</keyword>
<keyword evidence="4" id="KW-1185">Reference proteome</keyword>